<proteinExistence type="predicted"/>
<dbReference type="Pfam" id="PF00481">
    <property type="entry name" value="PP2C"/>
    <property type="match status" value="1"/>
</dbReference>
<evidence type="ECO:0000259" key="1">
    <source>
        <dbReference type="PROSITE" id="PS51746"/>
    </source>
</evidence>
<dbReference type="InterPro" id="IPR036457">
    <property type="entry name" value="PPM-type-like_dom_sf"/>
</dbReference>
<dbReference type="SMART" id="SM00332">
    <property type="entry name" value="PP2Cc"/>
    <property type="match status" value="1"/>
</dbReference>
<reference evidence="2" key="1">
    <citation type="submission" date="2022-08" db="EMBL/GenBank/DDBJ databases">
        <authorList>
            <person name="Gutierrez-Valencia J."/>
        </authorList>
    </citation>
    <scope>NUCLEOTIDE SEQUENCE</scope>
</reference>
<evidence type="ECO:0000313" key="2">
    <source>
        <dbReference type="EMBL" id="CAI0429718.1"/>
    </source>
</evidence>
<organism evidence="2 3">
    <name type="scientific">Linum tenue</name>
    <dbReference type="NCBI Taxonomy" id="586396"/>
    <lineage>
        <taxon>Eukaryota</taxon>
        <taxon>Viridiplantae</taxon>
        <taxon>Streptophyta</taxon>
        <taxon>Embryophyta</taxon>
        <taxon>Tracheophyta</taxon>
        <taxon>Spermatophyta</taxon>
        <taxon>Magnoliopsida</taxon>
        <taxon>eudicotyledons</taxon>
        <taxon>Gunneridae</taxon>
        <taxon>Pentapetalae</taxon>
        <taxon>rosids</taxon>
        <taxon>fabids</taxon>
        <taxon>Malpighiales</taxon>
        <taxon>Linaceae</taxon>
        <taxon>Linum</taxon>
    </lineage>
</organism>
<feature type="domain" description="PPM-type phosphatase" evidence="1">
    <location>
        <begin position="1"/>
        <end position="183"/>
    </location>
</feature>
<dbReference type="Proteomes" id="UP001154282">
    <property type="component" value="Unassembled WGS sequence"/>
</dbReference>
<dbReference type="InterPro" id="IPR001932">
    <property type="entry name" value="PPM-type_phosphatase-like_dom"/>
</dbReference>
<name>A0AAV0L9M6_9ROSI</name>
<sequence length="183" mass="20548">MRRGAMVEIDGRRRGENGRRCGRPAVSWILILSNCQSPLEEKSILNGKSQTWAAAARQIRRGGQDDNLVVSNAGDCGAVMSRRGVAEALTSDNRASRPEEKKRIEALDGYVDCRRGVWRIRGSLAVTRGIRDGHLKEFVVAEPVTKVVRIQCVWEFLILTSDWLRDNVRKIDTTLFIGIDWGN</sequence>
<keyword evidence="3" id="KW-1185">Reference proteome</keyword>
<dbReference type="Gene3D" id="3.60.40.10">
    <property type="entry name" value="PPM-type phosphatase domain"/>
    <property type="match status" value="1"/>
</dbReference>
<protein>
    <recommendedName>
        <fullName evidence="1">PPM-type phosphatase domain-containing protein</fullName>
    </recommendedName>
</protein>
<dbReference type="PANTHER" id="PTHR47992">
    <property type="entry name" value="PROTEIN PHOSPHATASE"/>
    <property type="match status" value="1"/>
</dbReference>
<dbReference type="AlphaFoldDB" id="A0AAV0L9M6"/>
<dbReference type="SUPFAM" id="SSF81606">
    <property type="entry name" value="PP2C-like"/>
    <property type="match status" value="1"/>
</dbReference>
<dbReference type="InterPro" id="IPR015655">
    <property type="entry name" value="PP2C"/>
</dbReference>
<dbReference type="CDD" id="cd00143">
    <property type="entry name" value="PP2Cc"/>
    <property type="match status" value="1"/>
</dbReference>
<comment type="caution">
    <text evidence="2">The sequence shown here is derived from an EMBL/GenBank/DDBJ whole genome shotgun (WGS) entry which is preliminary data.</text>
</comment>
<dbReference type="PROSITE" id="PS51746">
    <property type="entry name" value="PPM_2"/>
    <property type="match status" value="1"/>
</dbReference>
<gene>
    <name evidence="2" type="ORF">LITE_LOCUS22269</name>
</gene>
<dbReference type="EMBL" id="CAMGYJ010000006">
    <property type="protein sequence ID" value="CAI0429718.1"/>
    <property type="molecule type" value="Genomic_DNA"/>
</dbReference>
<dbReference type="GO" id="GO:0004722">
    <property type="term" value="F:protein serine/threonine phosphatase activity"/>
    <property type="evidence" value="ECO:0007669"/>
    <property type="project" value="InterPro"/>
</dbReference>
<accession>A0AAV0L9M6</accession>
<evidence type="ECO:0000313" key="3">
    <source>
        <dbReference type="Proteomes" id="UP001154282"/>
    </source>
</evidence>